<organism evidence="3 4">
    <name type="scientific">Solibacillus merdavium</name>
    <dbReference type="NCBI Taxonomy" id="2762218"/>
    <lineage>
        <taxon>Bacteria</taxon>
        <taxon>Bacillati</taxon>
        <taxon>Bacillota</taxon>
        <taxon>Bacilli</taxon>
        <taxon>Bacillales</taxon>
        <taxon>Caryophanaceae</taxon>
        <taxon>Solibacillus</taxon>
    </lineage>
</organism>
<protein>
    <submittedName>
        <fullName evidence="3">NUDIX hydrolase</fullName>
    </submittedName>
</protein>
<dbReference type="PANTHER" id="PTHR43736">
    <property type="entry name" value="ADP-RIBOSE PYROPHOSPHATASE"/>
    <property type="match status" value="1"/>
</dbReference>
<evidence type="ECO:0000259" key="2">
    <source>
        <dbReference type="PROSITE" id="PS51462"/>
    </source>
</evidence>
<dbReference type="RefSeq" id="WP_191704995.1">
    <property type="nucleotide sequence ID" value="NZ_JACSPW010000017.1"/>
</dbReference>
<comment type="caution">
    <text evidence="3">The sequence shown here is derived from an EMBL/GenBank/DDBJ whole genome shotgun (WGS) entry which is preliminary data.</text>
</comment>
<feature type="domain" description="Nudix hydrolase" evidence="2">
    <location>
        <begin position="41"/>
        <end position="180"/>
    </location>
</feature>
<evidence type="ECO:0000313" key="4">
    <source>
        <dbReference type="Proteomes" id="UP000600565"/>
    </source>
</evidence>
<dbReference type="InterPro" id="IPR000086">
    <property type="entry name" value="NUDIX_hydrolase_dom"/>
</dbReference>
<dbReference type="PANTHER" id="PTHR43736:SF1">
    <property type="entry name" value="DIHYDRONEOPTERIN TRIPHOSPHATE DIPHOSPHATASE"/>
    <property type="match status" value="1"/>
</dbReference>
<dbReference type="GO" id="GO:0016787">
    <property type="term" value="F:hydrolase activity"/>
    <property type="evidence" value="ECO:0007669"/>
    <property type="project" value="UniProtKB-KW"/>
</dbReference>
<dbReference type="PROSITE" id="PS51462">
    <property type="entry name" value="NUDIX"/>
    <property type="match status" value="1"/>
</dbReference>
<proteinExistence type="inferred from homology"/>
<evidence type="ECO:0000313" key="3">
    <source>
        <dbReference type="EMBL" id="MBD8034498.1"/>
    </source>
</evidence>
<gene>
    <name evidence="3" type="ORF">H9632_15615</name>
</gene>
<name>A0ABR8XRD0_9BACL</name>
<dbReference type="Gene3D" id="3.90.79.10">
    <property type="entry name" value="Nucleoside Triphosphate Pyrophosphohydrolase"/>
    <property type="match status" value="1"/>
</dbReference>
<comment type="similarity">
    <text evidence="1">Belongs to the Nudix hydrolase family.</text>
</comment>
<evidence type="ECO:0000256" key="1">
    <source>
        <dbReference type="ARBA" id="ARBA00005582"/>
    </source>
</evidence>
<dbReference type="Proteomes" id="UP000600565">
    <property type="component" value="Unassembled WGS sequence"/>
</dbReference>
<accession>A0ABR8XRD0</accession>
<reference evidence="3 4" key="1">
    <citation type="submission" date="2020-08" db="EMBL/GenBank/DDBJ databases">
        <title>A Genomic Blueprint of the Chicken Gut Microbiome.</title>
        <authorList>
            <person name="Gilroy R."/>
            <person name="Ravi A."/>
            <person name="Getino M."/>
            <person name="Pursley I."/>
            <person name="Horton D.L."/>
            <person name="Alikhan N.-F."/>
            <person name="Baker D."/>
            <person name="Gharbi K."/>
            <person name="Hall N."/>
            <person name="Watson M."/>
            <person name="Adriaenssens E.M."/>
            <person name="Foster-Nyarko E."/>
            <person name="Jarju S."/>
            <person name="Secka A."/>
            <person name="Antonio M."/>
            <person name="Oren A."/>
            <person name="Chaudhuri R."/>
            <person name="La Ragione R.M."/>
            <person name="Hildebrand F."/>
            <person name="Pallen M.J."/>
        </authorList>
    </citation>
    <scope>NUCLEOTIDE SEQUENCE [LARGE SCALE GENOMIC DNA]</scope>
    <source>
        <strain evidence="3 4">Sa1YVA6</strain>
    </source>
</reference>
<dbReference type="InterPro" id="IPR015797">
    <property type="entry name" value="NUDIX_hydrolase-like_dom_sf"/>
</dbReference>
<dbReference type="SUPFAM" id="SSF55811">
    <property type="entry name" value="Nudix"/>
    <property type="match status" value="1"/>
</dbReference>
<dbReference type="EMBL" id="JACSPW010000017">
    <property type="protein sequence ID" value="MBD8034498.1"/>
    <property type="molecule type" value="Genomic_DNA"/>
</dbReference>
<keyword evidence="3" id="KW-0378">Hydrolase</keyword>
<dbReference type="Pfam" id="PF00293">
    <property type="entry name" value="NUDIX"/>
    <property type="match status" value="1"/>
</dbReference>
<dbReference type="CDD" id="cd03674">
    <property type="entry name" value="NUDIX_Hydrolase"/>
    <property type="match status" value="1"/>
</dbReference>
<keyword evidence="4" id="KW-1185">Reference proteome</keyword>
<sequence length="187" mass="21225">MNLHDQIQLYVPFNEQEETDKDIMLRAMVTLSDVLTRNNEVLHFTASAFVFNPARTHVLMVYHNIYNSWGWTGGHADGDPNLFNVAKKELMEEAGLTEVKPIQKEMISLDILPVIGHMKNGKYVAAHLHFNATYVFEVADDASLKSKPDENSAVGWIAIDEVAQKCSEQHMIPIYEKIIEKVKKIEG</sequence>